<dbReference type="Proteomes" id="UP001271640">
    <property type="component" value="Unassembled WGS sequence"/>
</dbReference>
<gene>
    <name evidence="2" type="ORF">FE394_12740</name>
</gene>
<reference evidence="3" key="1">
    <citation type="journal article" date="2024" name="Toxins">
        <title>Genome Sequence Analysis of Native Xenorhabdus Strains Isolated from Entomopathogenic Nematodes in Argentina.</title>
        <authorList>
            <person name="Palma L."/>
            <person name="Frizzo L."/>
            <person name="Kaiser S."/>
            <person name="Berry C."/>
            <person name="Caballero P."/>
            <person name="Bode H.B."/>
            <person name="Del Valle E.E."/>
        </authorList>
    </citation>
    <scope>NUCLEOTIDE SEQUENCE [LARGE SCALE GENOMIC DNA]</scope>
    <source>
        <strain evidence="3">Reich</strain>
    </source>
</reference>
<keyword evidence="1" id="KW-0812">Transmembrane</keyword>
<protein>
    <submittedName>
        <fullName evidence="2">Uncharacterized protein</fullName>
    </submittedName>
</protein>
<evidence type="ECO:0000313" key="2">
    <source>
        <dbReference type="EMBL" id="MDX8000047.1"/>
    </source>
</evidence>
<comment type="caution">
    <text evidence="2">The sequence shown here is derived from an EMBL/GenBank/DDBJ whole genome shotgun (WGS) entry which is preliminary data.</text>
</comment>
<keyword evidence="1" id="KW-0472">Membrane</keyword>
<evidence type="ECO:0000313" key="3">
    <source>
        <dbReference type="Proteomes" id="UP001271640"/>
    </source>
</evidence>
<proteinExistence type="predicted"/>
<dbReference type="EMBL" id="VCDP01000049">
    <property type="protein sequence ID" value="MDX8000047.1"/>
    <property type="molecule type" value="Genomic_DNA"/>
</dbReference>
<feature type="transmembrane region" description="Helical" evidence="1">
    <location>
        <begin position="52"/>
        <end position="71"/>
    </location>
</feature>
<dbReference type="RefSeq" id="WP_319926756.1">
    <property type="nucleotide sequence ID" value="NZ_VCDP01000049.1"/>
</dbReference>
<name>A0ABU4SN17_9GAMM</name>
<sequence>MSTLTQEQESSVLPDAFWIAISDSINGFKKCVTGIIAAIKCMTNVPNSLIKILISSVDSVVLFLNLIVDVLKKFY</sequence>
<keyword evidence="3" id="KW-1185">Reference proteome</keyword>
<organism evidence="2 3">
    <name type="scientific">Xenorhabdus littoralis</name>
    <dbReference type="NCBI Taxonomy" id="2582835"/>
    <lineage>
        <taxon>Bacteria</taxon>
        <taxon>Pseudomonadati</taxon>
        <taxon>Pseudomonadota</taxon>
        <taxon>Gammaproteobacteria</taxon>
        <taxon>Enterobacterales</taxon>
        <taxon>Morganellaceae</taxon>
        <taxon>Xenorhabdus</taxon>
    </lineage>
</organism>
<keyword evidence="1" id="KW-1133">Transmembrane helix</keyword>
<accession>A0ABU4SN17</accession>
<evidence type="ECO:0000256" key="1">
    <source>
        <dbReference type="SAM" id="Phobius"/>
    </source>
</evidence>